<keyword evidence="2" id="KW-1185">Reference proteome</keyword>
<reference evidence="2" key="1">
    <citation type="journal article" date="2019" name="Int. J. Syst. Evol. Microbiol.">
        <title>The Global Catalogue of Microorganisms (GCM) 10K type strain sequencing project: providing services to taxonomists for standard genome sequencing and annotation.</title>
        <authorList>
            <consortium name="The Broad Institute Genomics Platform"/>
            <consortium name="The Broad Institute Genome Sequencing Center for Infectious Disease"/>
            <person name="Wu L."/>
            <person name="Ma J."/>
        </authorList>
    </citation>
    <scope>NUCLEOTIDE SEQUENCE [LARGE SCALE GENOMIC DNA]</scope>
    <source>
        <strain evidence="2">CCUG 58760</strain>
    </source>
</reference>
<dbReference type="Proteomes" id="UP001596166">
    <property type="component" value="Unassembled WGS sequence"/>
</dbReference>
<dbReference type="InterPro" id="IPR013320">
    <property type="entry name" value="ConA-like_dom_sf"/>
</dbReference>
<dbReference type="SUPFAM" id="SSF49899">
    <property type="entry name" value="Concanavalin A-like lectins/glucanases"/>
    <property type="match status" value="1"/>
</dbReference>
<gene>
    <name evidence="1" type="ORF">ACFPMG_23970</name>
</gene>
<evidence type="ECO:0000313" key="2">
    <source>
        <dbReference type="Proteomes" id="UP001596166"/>
    </source>
</evidence>
<dbReference type="Gene3D" id="2.60.120.200">
    <property type="match status" value="1"/>
</dbReference>
<name>A0ABW0GCX7_9PROT</name>
<accession>A0ABW0GCX7</accession>
<comment type="caution">
    <text evidence="1">The sequence shown here is derived from an EMBL/GenBank/DDBJ whole genome shotgun (WGS) entry which is preliminary data.</text>
</comment>
<sequence length="861" mass="89587">MTTQSDLRAINGDIYNGSTNPGGLDGPGGMEANFPRALGLIAQGLDDMATYLSQANFLAAQASVATILQLCQALVAQITMGSTTALAFPGVDKLLLSTPNVAQVFVYDTRLDDRLLDGSRWNEPGRCSSLSYWHEAPGTYAGVKRDVPAVVALTVLQEQWFAHDALDLDPVTGVPRLWRASNPTGNGLVLCGPAAPITCVFGLNGYIYIGSGMGLHVISLTGDWCDRYDNSGRRRRLGTFAQRNTVLAEGATSASGALVATSVNAVHARVLPGAPLDAAGLPIPTVAVATSAGVSVIHPNGVIANITGINGIQRVFLTDKAIFVARNTNDDGRGVHYRFPIPYANIVAYQFLYAPLTSYPSMLSGTALHSPQFAVAGDLLISGKNVGLSLLVDDYANPANGMVAYITKDYATGWQPGDIRLATLCDGATGAITGGQVADRSYKNKPLTVYGTLARNPVAVGAEMMAWSGFSASNYLEQPYNADLDYAGDFFFAAWANFTVAGGMAVRRGNPGAITTGPRVSITGNGAKMRFTANDGTTGASVDTADIQAAGWHLVLFCRRGATLEAWTDGGLSQSAAAPTGTLANAAAVTRIGCELDGTNVWNSLAIALLRSGAYAPTPAQIRKMFADEAPLMQDGARCLLGGTSNIVTALGRCPLTGRVPVGTGDGVSIFSGLRRVSYLDEVVLAATTSDTIRSVSLCGGTLLIGTAAEVGVVQDAIGGKEAILAGGPRPVGGGFTARGVTTDATPLDLAPRILVGERETVQVEARIIGRVVGAADTERLSYVRKATYYRDGGGNVTLQGSVQTIGTDTEVTSTADATLQIDTAAQTVAVRVTGVASKRIAWSASIIVNRSPTEETSYAA</sequence>
<dbReference type="RefSeq" id="WP_376997732.1">
    <property type="nucleotide sequence ID" value="NZ_JBHSLC010000081.1"/>
</dbReference>
<organism evidence="1 2">
    <name type="scientific">Azospirillum himalayense</name>
    <dbReference type="NCBI Taxonomy" id="654847"/>
    <lineage>
        <taxon>Bacteria</taxon>
        <taxon>Pseudomonadati</taxon>
        <taxon>Pseudomonadota</taxon>
        <taxon>Alphaproteobacteria</taxon>
        <taxon>Rhodospirillales</taxon>
        <taxon>Azospirillaceae</taxon>
        <taxon>Azospirillum</taxon>
    </lineage>
</organism>
<protein>
    <submittedName>
        <fullName evidence="1">Uncharacterized protein</fullName>
    </submittedName>
</protein>
<proteinExistence type="predicted"/>
<evidence type="ECO:0000313" key="1">
    <source>
        <dbReference type="EMBL" id="MFC5358048.1"/>
    </source>
</evidence>
<dbReference type="EMBL" id="JBHSLC010000081">
    <property type="protein sequence ID" value="MFC5358048.1"/>
    <property type="molecule type" value="Genomic_DNA"/>
</dbReference>